<evidence type="ECO:0000256" key="15">
    <source>
        <dbReference type="ARBA" id="ARBA00023306"/>
    </source>
</evidence>
<comment type="function">
    <text evidence="2 19">Cell wall formation.</text>
</comment>
<evidence type="ECO:0000313" key="22">
    <source>
        <dbReference type="Proteomes" id="UP001062165"/>
    </source>
</evidence>
<dbReference type="PANTHER" id="PTHR21071:SF4">
    <property type="entry name" value="UDP-N-ACETYLENOLPYRUVOYLGLUCOSAMINE REDUCTASE"/>
    <property type="match status" value="1"/>
</dbReference>
<dbReference type="SUPFAM" id="SSF56194">
    <property type="entry name" value="Uridine diphospho-N-Acetylenolpyruvylglucosamine reductase, MurB, C-terminal domain"/>
    <property type="match status" value="1"/>
</dbReference>
<comment type="similarity">
    <text evidence="19">Belongs to the MurB family.</text>
</comment>
<comment type="subcellular location">
    <subcellularLocation>
        <location evidence="3 19">Cytoplasm</location>
    </subcellularLocation>
</comment>
<dbReference type="Gene3D" id="3.30.43.10">
    <property type="entry name" value="Uridine Diphospho-n-acetylenolpyruvylglucosamine Reductase, domain 2"/>
    <property type="match status" value="1"/>
</dbReference>
<dbReference type="InterPro" id="IPR003170">
    <property type="entry name" value="MurB"/>
</dbReference>
<dbReference type="InterPro" id="IPR006094">
    <property type="entry name" value="Oxid_FAD_bind_N"/>
</dbReference>
<feature type="domain" description="FAD-binding PCMH-type" evidence="20">
    <location>
        <begin position="18"/>
        <end position="189"/>
    </location>
</feature>
<evidence type="ECO:0000256" key="2">
    <source>
        <dbReference type="ARBA" id="ARBA00003921"/>
    </source>
</evidence>
<evidence type="ECO:0000256" key="16">
    <source>
        <dbReference type="ARBA" id="ARBA00023316"/>
    </source>
</evidence>
<keyword evidence="8 19" id="KW-0132">Cell division</keyword>
<evidence type="ECO:0000256" key="6">
    <source>
        <dbReference type="ARBA" id="ARBA00015188"/>
    </source>
</evidence>
<evidence type="ECO:0000256" key="7">
    <source>
        <dbReference type="ARBA" id="ARBA00022490"/>
    </source>
</evidence>
<evidence type="ECO:0000256" key="8">
    <source>
        <dbReference type="ARBA" id="ARBA00022618"/>
    </source>
</evidence>
<evidence type="ECO:0000256" key="17">
    <source>
        <dbReference type="ARBA" id="ARBA00031026"/>
    </source>
</evidence>
<accession>A0ABY6D036</accession>
<evidence type="ECO:0000256" key="3">
    <source>
        <dbReference type="ARBA" id="ARBA00004496"/>
    </source>
</evidence>
<comment type="catalytic activity">
    <reaction evidence="18 19">
        <text>UDP-N-acetyl-alpha-D-muramate + NADP(+) = UDP-N-acetyl-3-O-(1-carboxyvinyl)-alpha-D-glucosamine + NADPH + H(+)</text>
        <dbReference type="Rhea" id="RHEA:12248"/>
        <dbReference type="ChEBI" id="CHEBI:15378"/>
        <dbReference type="ChEBI" id="CHEBI:57783"/>
        <dbReference type="ChEBI" id="CHEBI:58349"/>
        <dbReference type="ChEBI" id="CHEBI:68483"/>
        <dbReference type="ChEBI" id="CHEBI:70757"/>
        <dbReference type="EC" id="1.3.1.98"/>
    </reaction>
</comment>
<proteinExistence type="inferred from homology"/>
<evidence type="ECO:0000259" key="20">
    <source>
        <dbReference type="PROSITE" id="PS51387"/>
    </source>
</evidence>
<keyword evidence="7 19" id="KW-0963">Cytoplasm</keyword>
<dbReference type="InterPro" id="IPR016167">
    <property type="entry name" value="FAD-bd_PCMH_sub1"/>
</dbReference>
<dbReference type="Proteomes" id="UP001062165">
    <property type="component" value="Chromosome"/>
</dbReference>
<evidence type="ECO:0000256" key="11">
    <source>
        <dbReference type="ARBA" id="ARBA00022857"/>
    </source>
</evidence>
<dbReference type="Gene3D" id="3.90.78.10">
    <property type="entry name" value="UDP-N-acetylenolpyruvoylglucosamine reductase, C-terminal domain"/>
    <property type="match status" value="1"/>
</dbReference>
<protein>
    <recommendedName>
        <fullName evidence="6 19">UDP-N-acetylenolpyruvoylglucosamine reductase</fullName>
        <ecNumber evidence="5 19">1.3.1.98</ecNumber>
    </recommendedName>
    <alternativeName>
        <fullName evidence="17 19">UDP-N-acetylmuramate dehydrogenase</fullName>
    </alternativeName>
</protein>
<dbReference type="PANTHER" id="PTHR21071">
    <property type="entry name" value="UDP-N-ACETYLENOLPYRUVOYLGLUCOSAMINE REDUCTASE"/>
    <property type="match status" value="1"/>
</dbReference>
<dbReference type="EC" id="1.3.1.98" evidence="5 19"/>
<keyword evidence="11 19" id="KW-0521">NADP</keyword>
<keyword evidence="22" id="KW-1185">Reference proteome</keyword>
<keyword evidence="15 19" id="KW-0131">Cell cycle</keyword>
<dbReference type="RefSeq" id="WP_263050797.1">
    <property type="nucleotide sequence ID" value="NZ_CP106735.1"/>
</dbReference>
<dbReference type="InterPro" id="IPR016166">
    <property type="entry name" value="FAD-bd_PCMH"/>
</dbReference>
<evidence type="ECO:0000256" key="9">
    <source>
        <dbReference type="ARBA" id="ARBA00022630"/>
    </source>
</evidence>
<comment type="pathway">
    <text evidence="4 19">Cell wall biogenesis; peptidoglycan biosynthesis.</text>
</comment>
<dbReference type="InterPro" id="IPR011601">
    <property type="entry name" value="MurB_C"/>
</dbReference>
<evidence type="ECO:0000256" key="4">
    <source>
        <dbReference type="ARBA" id="ARBA00004752"/>
    </source>
</evidence>
<evidence type="ECO:0000256" key="19">
    <source>
        <dbReference type="HAMAP-Rule" id="MF_00037"/>
    </source>
</evidence>
<comment type="cofactor">
    <cofactor evidence="1 19">
        <name>FAD</name>
        <dbReference type="ChEBI" id="CHEBI:57692"/>
    </cofactor>
</comment>
<dbReference type="NCBIfam" id="TIGR00179">
    <property type="entry name" value="murB"/>
    <property type="match status" value="1"/>
</dbReference>
<feature type="active site" description="Proton donor" evidence="19">
    <location>
        <position position="239"/>
    </location>
</feature>
<evidence type="ECO:0000256" key="10">
    <source>
        <dbReference type="ARBA" id="ARBA00022827"/>
    </source>
</evidence>
<evidence type="ECO:0000256" key="13">
    <source>
        <dbReference type="ARBA" id="ARBA00022984"/>
    </source>
</evidence>
<keyword evidence="10 19" id="KW-0274">FAD</keyword>
<dbReference type="InterPro" id="IPR036635">
    <property type="entry name" value="MurB_C_sf"/>
</dbReference>
<dbReference type="EMBL" id="CP106735">
    <property type="protein sequence ID" value="UXX79054.1"/>
    <property type="molecule type" value="Genomic_DNA"/>
</dbReference>
<keyword evidence="9 19" id="KW-0285">Flavoprotein</keyword>
<evidence type="ECO:0000256" key="14">
    <source>
        <dbReference type="ARBA" id="ARBA00023002"/>
    </source>
</evidence>
<dbReference type="GO" id="GO:0008762">
    <property type="term" value="F:UDP-N-acetylmuramate dehydrogenase activity"/>
    <property type="evidence" value="ECO:0007669"/>
    <property type="project" value="UniProtKB-EC"/>
</dbReference>
<evidence type="ECO:0000256" key="12">
    <source>
        <dbReference type="ARBA" id="ARBA00022960"/>
    </source>
</evidence>
<evidence type="ECO:0000256" key="5">
    <source>
        <dbReference type="ARBA" id="ARBA00012518"/>
    </source>
</evidence>
<keyword evidence="12 19" id="KW-0133">Cell shape</keyword>
<dbReference type="InterPro" id="IPR016169">
    <property type="entry name" value="FAD-bd_PCMH_sub2"/>
</dbReference>
<dbReference type="InterPro" id="IPR036318">
    <property type="entry name" value="FAD-bd_PCMH-like_sf"/>
</dbReference>
<keyword evidence="16 19" id="KW-0961">Cell wall biogenesis/degradation</keyword>
<reference evidence="21" key="1">
    <citation type="submission" date="2022-10" db="EMBL/GenBank/DDBJ databases">
        <title>Comparative genomics and taxonomic characterization of three novel marine species of genus Reichenbachiella exhibiting antioxidant and polysaccharide degradation activities.</title>
        <authorList>
            <person name="Muhammad N."/>
            <person name="Lee Y.-J."/>
            <person name="Ko J."/>
            <person name="Kim S.-G."/>
        </authorList>
    </citation>
    <scope>NUCLEOTIDE SEQUENCE</scope>
    <source>
        <strain evidence="21">Wsw4-B4</strain>
    </source>
</reference>
<dbReference type="Gene3D" id="3.30.465.10">
    <property type="match status" value="1"/>
</dbReference>
<evidence type="ECO:0000313" key="21">
    <source>
        <dbReference type="EMBL" id="UXX79054.1"/>
    </source>
</evidence>
<sequence>MPQFLKEAPLSKFNTFGIDAVADFMIEVSNNQEIKESMVWADQERLTPVILGGGSNVLFTQPSYPLVIVNRLMGIEKIKEDEEYVWVRSGAGEVWHQLVLYCITQGWGGVENLSLIPGTVGAAPMQNIGAYGIEIKEVFESLEAIHLTTFEVKKFSKADCQFGYRESVFKKDLKGKYFITSVVLKLTKVHQLNTSYGAIGDVLSGKGITNPTIKQVSDAVIEIRQSKLPNPAEIGNAGSFFKNPVVSNRQFKQLRAIYPEMPNYPQPDGQVKVPAGWLIEKCGWKGSRFGAIGVHENQALVLVNHGGGSGKDIKALAMKIRKSVQDKFEIDITPEVNML</sequence>
<feature type="active site" evidence="19">
    <location>
        <position position="335"/>
    </location>
</feature>
<dbReference type="NCBIfam" id="NF000755">
    <property type="entry name" value="PRK00046.1"/>
    <property type="match status" value="1"/>
</dbReference>
<keyword evidence="13 19" id="KW-0573">Peptidoglycan synthesis</keyword>
<organism evidence="21 22">
    <name type="scientific">Reichenbachiella carrageenanivorans</name>
    <dbReference type="NCBI Taxonomy" id="2979869"/>
    <lineage>
        <taxon>Bacteria</taxon>
        <taxon>Pseudomonadati</taxon>
        <taxon>Bacteroidota</taxon>
        <taxon>Cytophagia</taxon>
        <taxon>Cytophagales</taxon>
        <taxon>Reichenbachiellaceae</taxon>
        <taxon>Reichenbachiella</taxon>
    </lineage>
</organism>
<feature type="active site" evidence="19">
    <location>
        <position position="165"/>
    </location>
</feature>
<dbReference type="Pfam" id="PF02873">
    <property type="entry name" value="MurB_C"/>
    <property type="match status" value="1"/>
</dbReference>
<dbReference type="PROSITE" id="PS51387">
    <property type="entry name" value="FAD_PCMH"/>
    <property type="match status" value="1"/>
</dbReference>
<evidence type="ECO:0000256" key="18">
    <source>
        <dbReference type="ARBA" id="ARBA00048914"/>
    </source>
</evidence>
<dbReference type="Pfam" id="PF01565">
    <property type="entry name" value="FAD_binding_4"/>
    <property type="match status" value="1"/>
</dbReference>
<dbReference type="HAMAP" id="MF_00037">
    <property type="entry name" value="MurB"/>
    <property type="match status" value="1"/>
</dbReference>
<evidence type="ECO:0000256" key="1">
    <source>
        <dbReference type="ARBA" id="ARBA00001974"/>
    </source>
</evidence>
<dbReference type="SUPFAM" id="SSF56176">
    <property type="entry name" value="FAD-binding/transporter-associated domain-like"/>
    <property type="match status" value="1"/>
</dbReference>
<gene>
    <name evidence="19 21" type="primary">murB</name>
    <name evidence="21" type="ORF">N7E81_17000</name>
</gene>
<name>A0ABY6D036_9BACT</name>
<keyword evidence="14 19" id="KW-0560">Oxidoreductase</keyword>